<organism evidence="2 3">
    <name type="scientific">Pieris brassicae</name>
    <name type="common">White butterfly</name>
    <name type="synonym">Large white butterfly</name>
    <dbReference type="NCBI Taxonomy" id="7116"/>
    <lineage>
        <taxon>Eukaryota</taxon>
        <taxon>Metazoa</taxon>
        <taxon>Ecdysozoa</taxon>
        <taxon>Arthropoda</taxon>
        <taxon>Hexapoda</taxon>
        <taxon>Insecta</taxon>
        <taxon>Pterygota</taxon>
        <taxon>Neoptera</taxon>
        <taxon>Endopterygota</taxon>
        <taxon>Lepidoptera</taxon>
        <taxon>Glossata</taxon>
        <taxon>Ditrysia</taxon>
        <taxon>Papilionoidea</taxon>
        <taxon>Pieridae</taxon>
        <taxon>Pierinae</taxon>
        <taxon>Pieris</taxon>
    </lineage>
</organism>
<evidence type="ECO:0000313" key="3">
    <source>
        <dbReference type="Proteomes" id="UP001152562"/>
    </source>
</evidence>
<gene>
    <name evidence="2" type="ORF">PIBRA_LOCUS3787</name>
</gene>
<feature type="compositionally biased region" description="Basic and acidic residues" evidence="1">
    <location>
        <begin position="54"/>
        <end position="67"/>
    </location>
</feature>
<proteinExistence type="predicted"/>
<protein>
    <submittedName>
        <fullName evidence="2">Uncharacterized protein</fullName>
    </submittedName>
</protein>
<dbReference type="AlphaFoldDB" id="A0A9P0X949"/>
<sequence>MLIADGGRVARARGRQRRPALPRVRGRVVHLHYVQERVAVVAACEQRGRQRGGGRGEREERSYRPMA</sequence>
<name>A0A9P0X949_PIEBR</name>
<evidence type="ECO:0000256" key="1">
    <source>
        <dbReference type="SAM" id="MobiDB-lite"/>
    </source>
</evidence>
<feature type="region of interest" description="Disordered" evidence="1">
    <location>
        <begin position="46"/>
        <end position="67"/>
    </location>
</feature>
<keyword evidence="3" id="KW-1185">Reference proteome</keyword>
<dbReference type="Proteomes" id="UP001152562">
    <property type="component" value="Unassembled WGS sequence"/>
</dbReference>
<dbReference type="EMBL" id="CALOZG010000004">
    <property type="protein sequence ID" value="CAH4020499.1"/>
    <property type="molecule type" value="Genomic_DNA"/>
</dbReference>
<evidence type="ECO:0000313" key="2">
    <source>
        <dbReference type="EMBL" id="CAH4020499.1"/>
    </source>
</evidence>
<comment type="caution">
    <text evidence="2">The sequence shown here is derived from an EMBL/GenBank/DDBJ whole genome shotgun (WGS) entry which is preliminary data.</text>
</comment>
<reference evidence="2" key="1">
    <citation type="submission" date="2022-05" db="EMBL/GenBank/DDBJ databases">
        <authorList>
            <person name="Okamura Y."/>
        </authorList>
    </citation>
    <scope>NUCLEOTIDE SEQUENCE</scope>
</reference>
<accession>A0A9P0X949</accession>